<organism evidence="2 3">
    <name type="scientific">Gottschalkia acidurici (strain ATCC 7906 / DSM 604 / BCRC 14475 / CIP 104303 / KCTC 5404 / NCIMB 10678 / 9a)</name>
    <name type="common">Clostridium acidurici</name>
    <dbReference type="NCBI Taxonomy" id="1128398"/>
    <lineage>
        <taxon>Bacteria</taxon>
        <taxon>Bacillati</taxon>
        <taxon>Bacillota</taxon>
        <taxon>Tissierellia</taxon>
        <taxon>Tissierellales</taxon>
        <taxon>Gottschalkiaceae</taxon>
        <taxon>Gottschalkia</taxon>
    </lineage>
</organism>
<dbReference type="Gene3D" id="3.90.1490.10">
    <property type="entry name" value="putative n-type atp pyrophosphatase, domain 2"/>
    <property type="match status" value="1"/>
</dbReference>
<dbReference type="InterPro" id="IPR014729">
    <property type="entry name" value="Rossmann-like_a/b/a_fold"/>
</dbReference>
<dbReference type="PANTHER" id="PTHR12196:SF2">
    <property type="entry name" value="DIPHTHINE--AMMONIA LIGASE"/>
    <property type="match status" value="1"/>
</dbReference>
<dbReference type="PIRSF" id="PIRSF039123">
    <property type="entry name" value="Diphthamide_synthase"/>
    <property type="match status" value="1"/>
</dbReference>
<dbReference type="Gene3D" id="3.40.50.620">
    <property type="entry name" value="HUPs"/>
    <property type="match status" value="1"/>
</dbReference>
<dbReference type="PANTHER" id="PTHR12196">
    <property type="entry name" value="DOMAIN OF UNKNOWN FUNCTION 71 DUF71 -CONTAINING PROTEIN"/>
    <property type="match status" value="1"/>
</dbReference>
<dbReference type="AlphaFoldDB" id="K0B2I7"/>
<keyword evidence="3" id="KW-1185">Reference proteome</keyword>
<dbReference type="EMBL" id="CP003326">
    <property type="protein sequence ID" value="AFS79150.1"/>
    <property type="molecule type" value="Genomic_DNA"/>
</dbReference>
<sequence>MRFFCSWSGGKDSCLALYESIVKGNTPDTLFTVFVGNGERSRAHGLKQNIIEAQAKSLNIPLEIGTADWGEYESVLIEFLKKMKRNGVEGGVFGDIDLQGHKDWIDKVCEIADITPMLPLWQRDRVELVNEFIDLGFETMIVSTKSSVMGKEYLGQILDKKLVNKLQERGIDPSGEGGEFHTLVIDGPIFKERIELNIGEISEKEKYYYLDVSLK</sequence>
<dbReference type="GO" id="GO:0017178">
    <property type="term" value="F:diphthine-ammonia ligase activity"/>
    <property type="evidence" value="ECO:0007669"/>
    <property type="project" value="TreeGrafter"/>
</dbReference>
<proteinExistence type="predicted"/>
<dbReference type="HOGENOM" id="CLU_010289_1_0_9"/>
<evidence type="ECO:0000313" key="2">
    <source>
        <dbReference type="EMBL" id="AFS79150.1"/>
    </source>
</evidence>
<dbReference type="NCBIfam" id="TIGR00290">
    <property type="entry name" value="MJ0570_dom"/>
    <property type="match status" value="1"/>
</dbReference>
<protein>
    <recommendedName>
        <fullName evidence="1">Diphthamide synthase domain-containing protein</fullName>
    </recommendedName>
</protein>
<dbReference type="STRING" id="1128398.Curi_c21470"/>
<dbReference type="KEGG" id="cad:Curi_c21470"/>
<evidence type="ECO:0000313" key="3">
    <source>
        <dbReference type="Proteomes" id="UP000006094"/>
    </source>
</evidence>
<dbReference type="RefSeq" id="WP_014968286.1">
    <property type="nucleotide sequence ID" value="NC_018664.1"/>
</dbReference>
<dbReference type="OrthoDB" id="3572539at2"/>
<evidence type="ECO:0000259" key="1">
    <source>
        <dbReference type="Pfam" id="PF01902"/>
    </source>
</evidence>
<reference evidence="2 3" key="1">
    <citation type="journal article" date="2012" name="PLoS ONE">
        <title>The purine-utilizing bacterium Clostridium acidurici 9a: a genome-guided metabolic reconsideration.</title>
        <authorList>
            <person name="Hartwich K."/>
            <person name="Poehlein A."/>
            <person name="Daniel R."/>
        </authorList>
    </citation>
    <scope>NUCLEOTIDE SEQUENCE [LARGE SCALE GENOMIC DNA]</scope>
    <source>
        <strain evidence="3">ATCC 7906 / DSM 604 / BCRC 14475 / CIP 104303 / KCTC 5404 / NCIMB 10678 / 9a</strain>
    </source>
</reference>
<dbReference type="Proteomes" id="UP000006094">
    <property type="component" value="Chromosome"/>
</dbReference>
<name>K0B2I7_GOTA9</name>
<dbReference type="Pfam" id="PF01902">
    <property type="entry name" value="Diphthami_syn_2"/>
    <property type="match status" value="1"/>
</dbReference>
<dbReference type="InterPro" id="IPR030662">
    <property type="entry name" value="DPH6/MJ0570"/>
</dbReference>
<gene>
    <name evidence="2" type="ordered locus">Curi_c21470</name>
</gene>
<dbReference type="CDD" id="cd01994">
    <property type="entry name" value="AANH_PF0828-like"/>
    <property type="match status" value="1"/>
</dbReference>
<dbReference type="SUPFAM" id="SSF52402">
    <property type="entry name" value="Adenine nucleotide alpha hydrolases-like"/>
    <property type="match status" value="1"/>
</dbReference>
<dbReference type="eggNOG" id="COG2102">
    <property type="taxonomic scope" value="Bacteria"/>
</dbReference>
<dbReference type="GO" id="GO:0017183">
    <property type="term" value="P:protein histidyl modification to diphthamide"/>
    <property type="evidence" value="ECO:0007669"/>
    <property type="project" value="TreeGrafter"/>
</dbReference>
<feature type="domain" description="Diphthamide synthase" evidence="1">
    <location>
        <begin position="1"/>
        <end position="213"/>
    </location>
</feature>
<accession>K0B2I7</accession>
<dbReference type="InterPro" id="IPR002761">
    <property type="entry name" value="Diphthami_syn_dom"/>
</dbReference>